<feature type="domain" description="Formyl transferase C-terminal" evidence="2">
    <location>
        <begin position="202"/>
        <end position="291"/>
    </location>
</feature>
<reference evidence="4" key="1">
    <citation type="submission" date="2016-10" db="EMBL/GenBank/DDBJ databases">
        <authorList>
            <person name="Varghese N."/>
            <person name="Submissions S."/>
        </authorList>
    </citation>
    <scope>NUCLEOTIDE SEQUENCE [LARGE SCALE GENOMIC DNA]</scope>
    <source>
        <strain evidence="4">DSM 8415</strain>
    </source>
</reference>
<dbReference type="NCBIfam" id="NF005414">
    <property type="entry name" value="PRK06988.1"/>
    <property type="match status" value="1"/>
</dbReference>
<feature type="domain" description="Formyl transferase N-terminal" evidence="1">
    <location>
        <begin position="9"/>
        <end position="173"/>
    </location>
</feature>
<dbReference type="GO" id="GO:0004479">
    <property type="term" value="F:methionyl-tRNA formyltransferase activity"/>
    <property type="evidence" value="ECO:0007669"/>
    <property type="project" value="TreeGrafter"/>
</dbReference>
<evidence type="ECO:0000259" key="1">
    <source>
        <dbReference type="Pfam" id="PF00551"/>
    </source>
</evidence>
<dbReference type="Pfam" id="PF02911">
    <property type="entry name" value="Formyl_trans_C"/>
    <property type="match status" value="1"/>
</dbReference>
<organism evidence="3 4">
    <name type="scientific">Desulfurella multipotens</name>
    <dbReference type="NCBI Taxonomy" id="79269"/>
    <lineage>
        <taxon>Bacteria</taxon>
        <taxon>Pseudomonadati</taxon>
        <taxon>Campylobacterota</taxon>
        <taxon>Desulfurellia</taxon>
        <taxon>Desulfurellales</taxon>
        <taxon>Desulfurellaceae</taxon>
        <taxon>Desulfurella</taxon>
    </lineage>
</organism>
<dbReference type="Gene3D" id="3.40.50.12230">
    <property type="match status" value="1"/>
</dbReference>
<dbReference type="InterPro" id="IPR011034">
    <property type="entry name" value="Formyl_transferase-like_C_sf"/>
</dbReference>
<dbReference type="PANTHER" id="PTHR11138">
    <property type="entry name" value="METHIONYL-TRNA FORMYLTRANSFERASE"/>
    <property type="match status" value="1"/>
</dbReference>
<dbReference type="GO" id="GO:0005829">
    <property type="term" value="C:cytosol"/>
    <property type="evidence" value="ECO:0007669"/>
    <property type="project" value="TreeGrafter"/>
</dbReference>
<keyword evidence="3" id="KW-0808">Transferase</keyword>
<dbReference type="PROSITE" id="PS51257">
    <property type="entry name" value="PROKAR_LIPOPROTEIN"/>
    <property type="match status" value="1"/>
</dbReference>
<dbReference type="CDD" id="cd08702">
    <property type="entry name" value="Arna_FMT_C"/>
    <property type="match status" value="1"/>
</dbReference>
<dbReference type="AlphaFoldDB" id="A0A1G6HMQ1"/>
<gene>
    <name evidence="3" type="ORF">SAMN05660835_00038</name>
</gene>
<dbReference type="SUPFAM" id="SSF53328">
    <property type="entry name" value="Formyltransferase"/>
    <property type="match status" value="1"/>
</dbReference>
<dbReference type="RefSeq" id="WP_173800994.1">
    <property type="nucleotide sequence ID" value="NZ_FMYU01000001.1"/>
</dbReference>
<dbReference type="PANTHER" id="PTHR11138:SF5">
    <property type="entry name" value="METHIONYL-TRNA FORMYLTRANSFERASE, MITOCHONDRIAL"/>
    <property type="match status" value="1"/>
</dbReference>
<accession>A0A1G6HMQ1</accession>
<name>A0A1G6HMQ1_9BACT</name>
<dbReference type="Proteomes" id="UP000199411">
    <property type="component" value="Unassembled WGS sequence"/>
</dbReference>
<evidence type="ECO:0000313" key="4">
    <source>
        <dbReference type="Proteomes" id="UP000199411"/>
    </source>
</evidence>
<evidence type="ECO:0000259" key="2">
    <source>
        <dbReference type="Pfam" id="PF02911"/>
    </source>
</evidence>
<evidence type="ECO:0000313" key="3">
    <source>
        <dbReference type="EMBL" id="SDB95530.1"/>
    </source>
</evidence>
<dbReference type="Pfam" id="PF00551">
    <property type="entry name" value="Formyl_trans_N"/>
    <property type="match status" value="1"/>
</dbReference>
<sequence length="299" mass="34495">MKTVVFAYHNMGVIGCSALKKHGFDIKCVFTHKNDENENIWFESVQAWCEKNNIEYFTPENVNTKEWIDKIASYKPDIIFSFYYRNLICEDILKLAPFKAINLHGSCLPAYRGRAPVNWVLVNGEKQTGVTLHYMVKKPDAGDIIAQKCVDIDFYDTAKTLYEKLEKLAFTLLDETLPHIKNNTVKPVKQDESKASYFGRRTKQDGLIDFNKTSIEIYNLIRAVTKPYPGAFCYYKGKELIIWWAIPSSIQLQPKQIIKIDNKVYIGAKQGSLELKEVEYDGKTYKEKEILNLLEGGYL</sequence>
<dbReference type="EMBL" id="FMYU01000001">
    <property type="protein sequence ID" value="SDB95530.1"/>
    <property type="molecule type" value="Genomic_DNA"/>
</dbReference>
<proteinExistence type="predicted"/>
<dbReference type="SUPFAM" id="SSF50486">
    <property type="entry name" value="FMT C-terminal domain-like"/>
    <property type="match status" value="1"/>
</dbReference>
<dbReference type="InterPro" id="IPR002376">
    <property type="entry name" value="Formyl_transf_N"/>
</dbReference>
<keyword evidence="4" id="KW-1185">Reference proteome</keyword>
<dbReference type="InterPro" id="IPR005793">
    <property type="entry name" value="Formyl_trans_C"/>
</dbReference>
<protein>
    <submittedName>
        <fullName evidence="3">UDP-4-amino-4-deoxy-L-arabinose formyltransferase / UDP-glucuronic acid dehydrogenase (UDP-4-keto-hexauronic acid decarboxylating)</fullName>
    </submittedName>
</protein>
<dbReference type="InterPro" id="IPR036477">
    <property type="entry name" value="Formyl_transf_N_sf"/>
</dbReference>